<protein>
    <submittedName>
        <fullName evidence="2">Uncharacterized protein</fullName>
    </submittedName>
</protein>
<gene>
    <name evidence="2" type="ORF">IAB73_04620</name>
</gene>
<evidence type="ECO:0000313" key="3">
    <source>
        <dbReference type="Proteomes" id="UP000886887"/>
    </source>
</evidence>
<organism evidence="2 3">
    <name type="scientific">Candidatus Onthenecus intestinigallinarum</name>
    <dbReference type="NCBI Taxonomy" id="2840875"/>
    <lineage>
        <taxon>Bacteria</taxon>
        <taxon>Bacillati</taxon>
        <taxon>Bacillota</taxon>
        <taxon>Clostridia</taxon>
        <taxon>Eubacteriales</taxon>
        <taxon>Candidatus Onthenecus</taxon>
    </lineage>
</organism>
<name>A0A9D0Z927_9FIRM</name>
<evidence type="ECO:0000313" key="2">
    <source>
        <dbReference type="EMBL" id="HIQ71477.1"/>
    </source>
</evidence>
<comment type="caution">
    <text evidence="2">The sequence shown here is derived from an EMBL/GenBank/DDBJ whole genome shotgun (WGS) entry which is preliminary data.</text>
</comment>
<proteinExistence type="predicted"/>
<sequence length="90" mass="10280">MPDRRKRRLRYTRDASLLCLNFLGAVSALITCFAAVRGFPRVGWLAAVTLALLFLNAVYLLRLRGSIKTLKNARARRRAQRRARRDGDHA</sequence>
<reference evidence="2" key="2">
    <citation type="journal article" date="2021" name="PeerJ">
        <title>Extensive microbial diversity within the chicken gut microbiome revealed by metagenomics and culture.</title>
        <authorList>
            <person name="Gilroy R."/>
            <person name="Ravi A."/>
            <person name="Getino M."/>
            <person name="Pursley I."/>
            <person name="Horton D.L."/>
            <person name="Alikhan N.F."/>
            <person name="Baker D."/>
            <person name="Gharbi K."/>
            <person name="Hall N."/>
            <person name="Watson M."/>
            <person name="Adriaenssens E.M."/>
            <person name="Foster-Nyarko E."/>
            <person name="Jarju S."/>
            <person name="Secka A."/>
            <person name="Antonio M."/>
            <person name="Oren A."/>
            <person name="Chaudhuri R.R."/>
            <person name="La Ragione R."/>
            <person name="Hildebrand F."/>
            <person name="Pallen M.J."/>
        </authorList>
    </citation>
    <scope>NUCLEOTIDE SEQUENCE</scope>
    <source>
        <strain evidence="2">ChiSxjej2B14-6234</strain>
    </source>
</reference>
<reference evidence="2" key="1">
    <citation type="submission" date="2020-10" db="EMBL/GenBank/DDBJ databases">
        <authorList>
            <person name="Gilroy R."/>
        </authorList>
    </citation>
    <scope>NUCLEOTIDE SEQUENCE</scope>
    <source>
        <strain evidence="2">ChiSxjej2B14-6234</strain>
    </source>
</reference>
<accession>A0A9D0Z927</accession>
<dbReference type="AlphaFoldDB" id="A0A9D0Z927"/>
<keyword evidence="1" id="KW-1133">Transmembrane helix</keyword>
<feature type="transmembrane region" description="Helical" evidence="1">
    <location>
        <begin position="42"/>
        <end position="61"/>
    </location>
</feature>
<dbReference type="EMBL" id="DVFJ01000013">
    <property type="protein sequence ID" value="HIQ71477.1"/>
    <property type="molecule type" value="Genomic_DNA"/>
</dbReference>
<keyword evidence="1" id="KW-0812">Transmembrane</keyword>
<evidence type="ECO:0000256" key="1">
    <source>
        <dbReference type="SAM" id="Phobius"/>
    </source>
</evidence>
<dbReference type="Proteomes" id="UP000886887">
    <property type="component" value="Unassembled WGS sequence"/>
</dbReference>
<feature type="transmembrane region" description="Helical" evidence="1">
    <location>
        <begin position="15"/>
        <end position="36"/>
    </location>
</feature>
<keyword evidence="1" id="KW-0472">Membrane</keyword>